<dbReference type="WBParaSite" id="MCU_010719-RA">
    <property type="protein sequence ID" value="MCU_010719-RA"/>
    <property type="gene ID" value="MCU_010719"/>
</dbReference>
<name>A0A5K3FWP6_MESCO</name>
<sequence>MPLKHRETENWLRPGWSNISAPSDVVALHTHPHTKTHLAGVTLINDRVLCRHSSLHSRDVTAC</sequence>
<accession>A0A5K3FWP6</accession>
<reference evidence="1" key="1">
    <citation type="submission" date="2019-11" db="UniProtKB">
        <authorList>
            <consortium name="WormBaseParasite"/>
        </authorList>
    </citation>
    <scope>IDENTIFICATION</scope>
</reference>
<dbReference type="AlphaFoldDB" id="A0A5K3FWP6"/>
<protein>
    <submittedName>
        <fullName evidence="1">Uncharacterized protein</fullName>
    </submittedName>
</protein>
<organism evidence="1">
    <name type="scientific">Mesocestoides corti</name>
    <name type="common">Flatworm</name>
    <dbReference type="NCBI Taxonomy" id="53468"/>
    <lineage>
        <taxon>Eukaryota</taxon>
        <taxon>Metazoa</taxon>
        <taxon>Spiralia</taxon>
        <taxon>Lophotrochozoa</taxon>
        <taxon>Platyhelminthes</taxon>
        <taxon>Cestoda</taxon>
        <taxon>Eucestoda</taxon>
        <taxon>Cyclophyllidea</taxon>
        <taxon>Mesocestoididae</taxon>
        <taxon>Mesocestoides</taxon>
    </lineage>
</organism>
<evidence type="ECO:0000313" key="1">
    <source>
        <dbReference type="WBParaSite" id="MCU_010719-RA"/>
    </source>
</evidence>
<proteinExistence type="predicted"/>